<dbReference type="RefSeq" id="WP_284067875.1">
    <property type="nucleotide sequence ID" value="NZ_JASKNE010000005.1"/>
</dbReference>
<accession>A0AAW6UXK1</accession>
<dbReference type="SUPFAM" id="SSF56935">
    <property type="entry name" value="Porins"/>
    <property type="match status" value="1"/>
</dbReference>
<keyword evidence="6" id="KW-0472">Membrane</keyword>
<proteinExistence type="inferred from homology"/>
<keyword evidence="7" id="KW-0998">Cell outer membrane</keyword>
<evidence type="ECO:0000256" key="8">
    <source>
        <dbReference type="SAM" id="SignalP"/>
    </source>
</evidence>
<evidence type="ECO:0000256" key="4">
    <source>
        <dbReference type="ARBA" id="ARBA00022692"/>
    </source>
</evidence>
<dbReference type="Gene3D" id="2.40.160.60">
    <property type="entry name" value="Outer membrane protein transport protein (OMPP1/FadL/TodX)"/>
    <property type="match status" value="1"/>
</dbReference>
<comment type="similarity">
    <text evidence="2">Belongs to the OmpP1/FadL family.</text>
</comment>
<keyword evidence="4" id="KW-0812">Transmembrane</keyword>
<reference evidence="9" key="1">
    <citation type="submission" date="2023-04" db="EMBL/GenBank/DDBJ databases">
        <title>The environmental microbiomes in feedlot watering bowls are a reservoir of florfenicol resistance for bovine respiratory disease pathogens.</title>
        <authorList>
            <person name="Kos D.W."/>
            <person name="Ruzzini A.C."/>
            <person name="Schreiner B."/>
            <person name="Jelinski M.D."/>
        </authorList>
    </citation>
    <scope>NUCLEOTIDE SEQUENCE</scope>
    <source>
        <strain evidence="9">WB3</strain>
        <plasmid evidence="9">unnamed1</plasmid>
    </source>
</reference>
<evidence type="ECO:0000256" key="7">
    <source>
        <dbReference type="ARBA" id="ARBA00023237"/>
    </source>
</evidence>
<keyword evidence="9" id="KW-0614">Plasmid</keyword>
<geneLocation type="plasmid" evidence="9">
    <name>unnamed1</name>
</geneLocation>
<gene>
    <name evidence="9" type="ORF">QOR41_14755</name>
</gene>
<protein>
    <submittedName>
        <fullName evidence="9">Outer membrane protein transport protein</fullName>
    </submittedName>
</protein>
<name>A0AAW6UXK1_9GAMM</name>
<evidence type="ECO:0000256" key="1">
    <source>
        <dbReference type="ARBA" id="ARBA00004571"/>
    </source>
</evidence>
<dbReference type="EMBL" id="JASKNE010000005">
    <property type="protein sequence ID" value="MDK1685048.1"/>
    <property type="molecule type" value="Genomic_DNA"/>
</dbReference>
<keyword evidence="3" id="KW-1134">Transmembrane beta strand</keyword>
<evidence type="ECO:0000256" key="2">
    <source>
        <dbReference type="ARBA" id="ARBA00008163"/>
    </source>
</evidence>
<dbReference type="InterPro" id="IPR005017">
    <property type="entry name" value="OMPP1/FadL/TodX"/>
</dbReference>
<evidence type="ECO:0000256" key="5">
    <source>
        <dbReference type="ARBA" id="ARBA00022729"/>
    </source>
</evidence>
<organism evidence="9 10">
    <name type="scientific">Acinetobacter terrestris</name>
    <dbReference type="NCBI Taxonomy" id="2529843"/>
    <lineage>
        <taxon>Bacteria</taxon>
        <taxon>Pseudomonadati</taxon>
        <taxon>Pseudomonadota</taxon>
        <taxon>Gammaproteobacteria</taxon>
        <taxon>Moraxellales</taxon>
        <taxon>Moraxellaceae</taxon>
        <taxon>Acinetobacter</taxon>
        <taxon>Acinetobacter Taxon 24</taxon>
    </lineage>
</organism>
<feature type="chain" id="PRO_5043588611" evidence="8">
    <location>
        <begin position="24"/>
        <end position="429"/>
    </location>
</feature>
<sequence>MHYTAIKTAVTLSLLAASNVTFAAAMDRSGQSIAPFLQHGNYAEIAYTQIDPTVSGHYRDGSLISDMASTYDFFTGAVKLQATEQYSFGLLWDHPFGGLAEYKGNNPLVEDGTTANFKANTKVDVQSNNLSILIGYRPTPSLSIYGGPVYQRVEGDVQFAGPGFNFLSGYKNKIESTDGYGWLAGFAYEIPEIALKASLTYRSEIDHKAETYEEFQVAGKYAALTPTEKATTAAGLILGGLTQLVGNPINSEFTITTPKSVNLDFQTGIYTDTIAFANVRWVNWKDFTLRPYAFNLASTFIGQAATKGAYQDGFDLTDYAKDQWSANVGVGHKLNEQWGGSVAVGYDSGAGNPISTLGPTDGYWSLGLGLRYNPTEKYEISVGGKYLWLGDAKVQRGDYAIPGNAANAYVGEFEDNHAWAWGAKLGYRF</sequence>
<dbReference type="GO" id="GO:0009279">
    <property type="term" value="C:cell outer membrane"/>
    <property type="evidence" value="ECO:0007669"/>
    <property type="project" value="UniProtKB-SubCell"/>
</dbReference>
<dbReference type="PANTHER" id="PTHR35093:SF8">
    <property type="entry name" value="OUTER MEMBRANE PROTEIN NMB0088-RELATED"/>
    <property type="match status" value="1"/>
</dbReference>
<dbReference type="AlphaFoldDB" id="A0AAW6UXK1"/>
<evidence type="ECO:0000256" key="6">
    <source>
        <dbReference type="ARBA" id="ARBA00023136"/>
    </source>
</evidence>
<evidence type="ECO:0000256" key="3">
    <source>
        <dbReference type="ARBA" id="ARBA00022452"/>
    </source>
</evidence>
<evidence type="ECO:0000313" key="10">
    <source>
        <dbReference type="Proteomes" id="UP001241935"/>
    </source>
</evidence>
<feature type="signal peptide" evidence="8">
    <location>
        <begin position="1"/>
        <end position="23"/>
    </location>
</feature>
<comment type="subcellular location">
    <subcellularLocation>
        <location evidence="1">Cell outer membrane</location>
        <topology evidence="1">Multi-pass membrane protein</topology>
    </subcellularLocation>
</comment>
<keyword evidence="5 8" id="KW-0732">Signal</keyword>
<evidence type="ECO:0000313" key="9">
    <source>
        <dbReference type="EMBL" id="MDK1685048.1"/>
    </source>
</evidence>
<dbReference type="PANTHER" id="PTHR35093">
    <property type="entry name" value="OUTER MEMBRANE PROTEIN NMB0088-RELATED"/>
    <property type="match status" value="1"/>
</dbReference>
<comment type="caution">
    <text evidence="9">The sequence shown here is derived from an EMBL/GenBank/DDBJ whole genome shotgun (WGS) entry which is preliminary data.</text>
</comment>
<dbReference type="GO" id="GO:0015483">
    <property type="term" value="F:long-chain fatty acid transporting porin activity"/>
    <property type="evidence" value="ECO:0007669"/>
    <property type="project" value="TreeGrafter"/>
</dbReference>
<dbReference type="Proteomes" id="UP001241935">
    <property type="component" value="Unassembled WGS sequence"/>
</dbReference>